<evidence type="ECO:0000313" key="2">
    <source>
        <dbReference type="Proteomes" id="UP000236290"/>
    </source>
</evidence>
<comment type="caution">
    <text evidence="1">The sequence shown here is derived from an EMBL/GenBank/DDBJ whole genome shotgun (WGS) entry which is preliminary data.</text>
</comment>
<accession>A0A2K0UPT3</accession>
<dbReference type="Proteomes" id="UP000236290">
    <property type="component" value="Unassembled WGS sequence"/>
</dbReference>
<name>A0A2K0UPT3_TRIHA</name>
<gene>
    <name evidence="1" type="ORF">THARTR1_00670</name>
</gene>
<evidence type="ECO:0000313" key="1">
    <source>
        <dbReference type="EMBL" id="PNP59791.1"/>
    </source>
</evidence>
<dbReference type="AlphaFoldDB" id="A0A2K0UPT3"/>
<sequence>MADPQSHEEVPEVPKNIIPHTSACQDSEIQQLNMSFLEEELRVKVADGEYIYYDERGKMSMTGAASFVDVSIEEPQFDTCILWGPGAEASVAKRLIESAPKVKHAAWITTHKVLSEMPANPTLTPAVIALLRSTIAKERECWEQLGALKTVTTYQSLLALDIEAIITSICSLAGITVVGEDSVTAAQSGLSDLYPNMLWLRRNHQLERIQNLYRQYSDDYHRDYFLSDIIDNFKGKWNPILEKLLPGRLVNKMERYVDKMQYLLDNDERYSPK</sequence>
<dbReference type="EMBL" id="MTYI01000005">
    <property type="protein sequence ID" value="PNP59791.1"/>
    <property type="molecule type" value="Genomic_DNA"/>
</dbReference>
<reference evidence="1 2" key="1">
    <citation type="submission" date="2017-02" db="EMBL/GenBank/DDBJ databases">
        <title>Genomes of Trichoderma spp. with biocontrol activity.</title>
        <authorList>
            <person name="Gardiner D."/>
            <person name="Kazan K."/>
            <person name="Vos C."/>
            <person name="Harvey P."/>
        </authorList>
    </citation>
    <scope>NUCLEOTIDE SEQUENCE [LARGE SCALE GENOMIC DNA]</scope>
    <source>
        <strain evidence="1 2">Tr1</strain>
    </source>
</reference>
<protein>
    <submittedName>
        <fullName evidence="1">Uncharacterized protein</fullName>
    </submittedName>
</protein>
<dbReference type="OrthoDB" id="4891504at2759"/>
<organism evidence="1 2">
    <name type="scientific">Trichoderma harzianum</name>
    <name type="common">Hypocrea lixii</name>
    <dbReference type="NCBI Taxonomy" id="5544"/>
    <lineage>
        <taxon>Eukaryota</taxon>
        <taxon>Fungi</taxon>
        <taxon>Dikarya</taxon>
        <taxon>Ascomycota</taxon>
        <taxon>Pezizomycotina</taxon>
        <taxon>Sordariomycetes</taxon>
        <taxon>Hypocreomycetidae</taxon>
        <taxon>Hypocreales</taxon>
        <taxon>Hypocreaceae</taxon>
        <taxon>Trichoderma</taxon>
    </lineage>
</organism>
<proteinExistence type="predicted"/>